<keyword evidence="6 8" id="KW-0472">Membrane</keyword>
<feature type="region of interest" description="Disordered" evidence="7">
    <location>
        <begin position="1"/>
        <end position="31"/>
    </location>
</feature>
<keyword evidence="2" id="KW-0813">Transport</keyword>
<dbReference type="OrthoDB" id="252746at2"/>
<evidence type="ECO:0000313" key="9">
    <source>
        <dbReference type="EMBL" id="QDU90119.1"/>
    </source>
</evidence>
<evidence type="ECO:0000256" key="1">
    <source>
        <dbReference type="ARBA" id="ARBA00004651"/>
    </source>
</evidence>
<dbReference type="GO" id="GO:0015212">
    <property type="term" value="F:cytidine transmembrane transporter activity"/>
    <property type="evidence" value="ECO:0007669"/>
    <property type="project" value="TreeGrafter"/>
</dbReference>
<dbReference type="PANTHER" id="PTHR23522">
    <property type="entry name" value="BLL5896 PROTEIN"/>
    <property type="match status" value="1"/>
</dbReference>
<feature type="region of interest" description="Disordered" evidence="7">
    <location>
        <begin position="441"/>
        <end position="461"/>
    </location>
</feature>
<evidence type="ECO:0000256" key="7">
    <source>
        <dbReference type="SAM" id="MobiDB-lite"/>
    </source>
</evidence>
<evidence type="ECO:0000256" key="3">
    <source>
        <dbReference type="ARBA" id="ARBA00022475"/>
    </source>
</evidence>
<evidence type="ECO:0000256" key="6">
    <source>
        <dbReference type="ARBA" id="ARBA00023136"/>
    </source>
</evidence>
<keyword evidence="3" id="KW-1003">Cell membrane</keyword>
<dbReference type="PANTHER" id="PTHR23522:SF4">
    <property type="entry name" value="NUCLEOSIDE PERMEASE NUPG-RELATED"/>
    <property type="match status" value="1"/>
</dbReference>
<dbReference type="Proteomes" id="UP000317429">
    <property type="component" value="Chromosome"/>
</dbReference>
<dbReference type="GO" id="GO:0005886">
    <property type="term" value="C:plasma membrane"/>
    <property type="evidence" value="ECO:0007669"/>
    <property type="project" value="UniProtKB-SubCell"/>
</dbReference>
<proteinExistence type="predicted"/>
<comment type="subcellular location">
    <subcellularLocation>
        <location evidence="1">Cell membrane</location>
        <topology evidence="1">Multi-pass membrane protein</topology>
    </subcellularLocation>
</comment>
<dbReference type="AlphaFoldDB" id="A0A518DF61"/>
<keyword evidence="4 8" id="KW-0812">Transmembrane</keyword>
<feature type="transmembrane region" description="Helical" evidence="8">
    <location>
        <begin position="415"/>
        <end position="436"/>
    </location>
</feature>
<dbReference type="Gene3D" id="1.20.1250.20">
    <property type="entry name" value="MFS general substrate transporter like domains"/>
    <property type="match status" value="2"/>
</dbReference>
<feature type="transmembrane region" description="Helical" evidence="8">
    <location>
        <begin position="294"/>
        <end position="322"/>
    </location>
</feature>
<evidence type="ECO:0000313" key="10">
    <source>
        <dbReference type="Proteomes" id="UP000317429"/>
    </source>
</evidence>
<evidence type="ECO:0000256" key="8">
    <source>
        <dbReference type="SAM" id="Phobius"/>
    </source>
</evidence>
<feature type="transmembrane region" description="Helical" evidence="8">
    <location>
        <begin position="173"/>
        <end position="190"/>
    </location>
</feature>
<feature type="compositionally biased region" description="Pro residues" evidence="7">
    <location>
        <begin position="12"/>
        <end position="22"/>
    </location>
</feature>
<evidence type="ECO:0000256" key="2">
    <source>
        <dbReference type="ARBA" id="ARBA00022448"/>
    </source>
</evidence>
<evidence type="ECO:0000256" key="5">
    <source>
        <dbReference type="ARBA" id="ARBA00022989"/>
    </source>
</evidence>
<keyword evidence="10" id="KW-1185">Reference proteome</keyword>
<dbReference type="GO" id="GO:0015213">
    <property type="term" value="F:uridine transmembrane transporter activity"/>
    <property type="evidence" value="ECO:0007669"/>
    <property type="project" value="TreeGrafter"/>
</dbReference>
<gene>
    <name evidence="9" type="primary">yegT_1</name>
    <name evidence="9" type="ORF">Pla175_35200</name>
</gene>
<feature type="transmembrane region" description="Helical" evidence="8">
    <location>
        <begin position="41"/>
        <end position="63"/>
    </location>
</feature>
<feature type="transmembrane region" description="Helical" evidence="8">
    <location>
        <begin position="133"/>
        <end position="152"/>
    </location>
</feature>
<sequence length="461" mass="48938">MSADLSKAVPAVPQPAPNPYDPNHPADEPLSAPPPLLRTRLAAMMFLQYASLGLWSVTFGTFVGANTGKQGAGIFSESFVGDAASAGALGAIFAPLAIGWLADRWLASERMLCVLHAACAAILLAIAQQQTQIGFYFGLLAYYQCYVPTVTLSNSLSMQQLTNTAADFPPIRAVGTSGWIAAGLLIGWLWPTVFGAEIESLRTPMLVAVGAHVAQSLYCLTLPHTPPAHRVQRQIAQLAQGGGLVRRKEIVTFIVLSMLACMGAQFYNVLNLFLNQQHIQYAAAKQSFGQLTEVVAMVMLPAATAWLGLKRLMLLGVAAWGLRYLMLSGSASSGSGWLLAPAIALHGVSYVWVYMSGALFIDRMAGPRARGAAQGMFALATLGVGHLCGALMVGGAQAWLLTPAGVNPPPYHWEAFWLIPAGLMGVAMVLFALFFSEQPNAPTQPKPDAPVVPRVAEGLEP</sequence>
<dbReference type="Pfam" id="PF03825">
    <property type="entry name" value="Nuc_H_symport"/>
    <property type="match status" value="1"/>
</dbReference>
<feature type="transmembrane region" description="Helical" evidence="8">
    <location>
        <begin position="250"/>
        <end position="274"/>
    </location>
</feature>
<organism evidence="9 10">
    <name type="scientific">Pirellulimonas nuda</name>
    <dbReference type="NCBI Taxonomy" id="2528009"/>
    <lineage>
        <taxon>Bacteria</taxon>
        <taxon>Pseudomonadati</taxon>
        <taxon>Planctomycetota</taxon>
        <taxon>Planctomycetia</taxon>
        <taxon>Pirellulales</taxon>
        <taxon>Lacipirellulaceae</taxon>
        <taxon>Pirellulimonas</taxon>
    </lineage>
</organism>
<accession>A0A518DF61</accession>
<dbReference type="EMBL" id="CP036291">
    <property type="protein sequence ID" value="QDU90119.1"/>
    <property type="molecule type" value="Genomic_DNA"/>
</dbReference>
<evidence type="ECO:0000256" key="4">
    <source>
        <dbReference type="ARBA" id="ARBA00022692"/>
    </source>
</evidence>
<dbReference type="InterPro" id="IPR036259">
    <property type="entry name" value="MFS_trans_sf"/>
</dbReference>
<protein>
    <submittedName>
        <fullName evidence="9">Nucleoside transporter YegT</fullName>
    </submittedName>
</protein>
<feature type="transmembrane region" description="Helical" evidence="8">
    <location>
        <begin position="376"/>
        <end position="400"/>
    </location>
</feature>
<feature type="transmembrane region" description="Helical" evidence="8">
    <location>
        <begin position="83"/>
        <end position="102"/>
    </location>
</feature>
<dbReference type="SUPFAM" id="SSF103473">
    <property type="entry name" value="MFS general substrate transporter"/>
    <property type="match status" value="1"/>
</dbReference>
<keyword evidence="5 8" id="KW-1133">Transmembrane helix</keyword>
<dbReference type="KEGG" id="pnd:Pla175_35200"/>
<name>A0A518DF61_9BACT</name>
<feature type="transmembrane region" description="Helical" evidence="8">
    <location>
        <begin position="111"/>
        <end position="127"/>
    </location>
</feature>
<reference evidence="9 10" key="1">
    <citation type="submission" date="2019-02" db="EMBL/GenBank/DDBJ databases">
        <title>Deep-cultivation of Planctomycetes and their phenomic and genomic characterization uncovers novel biology.</title>
        <authorList>
            <person name="Wiegand S."/>
            <person name="Jogler M."/>
            <person name="Boedeker C."/>
            <person name="Pinto D."/>
            <person name="Vollmers J."/>
            <person name="Rivas-Marin E."/>
            <person name="Kohn T."/>
            <person name="Peeters S.H."/>
            <person name="Heuer A."/>
            <person name="Rast P."/>
            <person name="Oberbeckmann S."/>
            <person name="Bunk B."/>
            <person name="Jeske O."/>
            <person name="Meyerdierks A."/>
            <person name="Storesund J.E."/>
            <person name="Kallscheuer N."/>
            <person name="Luecker S."/>
            <person name="Lage O.M."/>
            <person name="Pohl T."/>
            <person name="Merkel B.J."/>
            <person name="Hornburger P."/>
            <person name="Mueller R.-W."/>
            <person name="Bruemmer F."/>
            <person name="Labrenz M."/>
            <person name="Spormann A.M."/>
            <person name="Op den Camp H."/>
            <person name="Overmann J."/>
            <person name="Amann R."/>
            <person name="Jetten M.S.M."/>
            <person name="Mascher T."/>
            <person name="Medema M.H."/>
            <person name="Devos D.P."/>
            <person name="Kaster A.-K."/>
            <person name="Ovreas L."/>
            <person name="Rohde M."/>
            <person name="Galperin M.Y."/>
            <person name="Jogler C."/>
        </authorList>
    </citation>
    <scope>NUCLEOTIDE SEQUENCE [LARGE SCALE GENOMIC DNA]</scope>
    <source>
        <strain evidence="9 10">Pla175</strain>
    </source>
</reference>
<feature type="transmembrane region" description="Helical" evidence="8">
    <location>
        <begin position="334"/>
        <end position="355"/>
    </location>
</feature>
<dbReference type="RefSeq" id="WP_145287974.1">
    <property type="nucleotide sequence ID" value="NZ_CP036291.1"/>
</dbReference>
<dbReference type="InterPro" id="IPR004740">
    <property type="entry name" value="Nuc_H_symport"/>
</dbReference>